<evidence type="ECO:0000313" key="1">
    <source>
        <dbReference type="EMBL" id="CEG58302.1"/>
    </source>
</evidence>
<name>A0A098G768_9GAMM</name>
<dbReference type="EMBL" id="LN614827">
    <property type="protein sequence ID" value="CEG58302.1"/>
    <property type="molecule type" value="Genomic_DNA"/>
</dbReference>
<keyword evidence="2" id="KW-1185">Reference proteome</keyword>
<evidence type="ECO:0008006" key="3">
    <source>
        <dbReference type="Google" id="ProtNLM"/>
    </source>
</evidence>
<proteinExistence type="predicted"/>
<dbReference type="AlphaFoldDB" id="A0A098G768"/>
<dbReference type="RefSeq" id="WP_045096649.1">
    <property type="nucleotide sequence ID" value="NZ_LN614827.1"/>
</dbReference>
<dbReference type="OrthoDB" id="1550603at2"/>
<gene>
    <name evidence="1" type="ORF">LFA_2947</name>
</gene>
<evidence type="ECO:0000313" key="2">
    <source>
        <dbReference type="Proteomes" id="UP000032430"/>
    </source>
</evidence>
<dbReference type="KEGG" id="lfa:LFA_2947"/>
<accession>A0A098G768</accession>
<protein>
    <recommendedName>
        <fullName evidence="3">Nucleotidyl transferase AbiEii/AbiGii toxin family protein</fullName>
    </recommendedName>
</protein>
<dbReference type="InterPro" id="IPR014942">
    <property type="entry name" value="AbiEii"/>
</dbReference>
<dbReference type="Pfam" id="PF08843">
    <property type="entry name" value="AbiEii"/>
    <property type="match status" value="1"/>
</dbReference>
<reference evidence="2" key="1">
    <citation type="submission" date="2014-09" db="EMBL/GenBank/DDBJ databases">
        <authorList>
            <person name="Gomez-Valero L."/>
        </authorList>
    </citation>
    <scope>NUCLEOTIDE SEQUENCE [LARGE SCALE GENOMIC DNA]</scope>
    <source>
        <strain evidence="2">ATCC700992</strain>
    </source>
</reference>
<dbReference type="Proteomes" id="UP000032430">
    <property type="component" value="Chromosome I"/>
</dbReference>
<dbReference type="Gene3D" id="3.10.450.620">
    <property type="entry name" value="JHP933, nucleotidyltransferase-like core domain"/>
    <property type="match status" value="1"/>
</dbReference>
<organism evidence="1 2">
    <name type="scientific">Legionella fallonii LLAP-10</name>
    <dbReference type="NCBI Taxonomy" id="1212491"/>
    <lineage>
        <taxon>Bacteria</taxon>
        <taxon>Pseudomonadati</taxon>
        <taxon>Pseudomonadota</taxon>
        <taxon>Gammaproteobacteria</taxon>
        <taxon>Legionellales</taxon>
        <taxon>Legionellaceae</taxon>
        <taxon>Legionella</taxon>
    </lineage>
</organism>
<sequence length="265" mass="31217">MIPDIYIEQWRAFAPWKFLPMVEQDLIISRALVDLFNHPIVQQSLVFRGGTALNKLYIDPPARYSEDIDLVQIKPEPIGKTLDAIREVLDHWLGEPQRKLTERSAKLVYRYIACDDTPSKLKIEINTTEHFNVKPIIAKCHQVDSEWFQGKALLQTYHLDELMGTKLRALYQRRKGRDLFDLWYVLEKDLIHVNEVIKIFNQYSRHNDELISQAMFEQNLLLKKQHSDFRSDMLPLLTEEVQWDFEKAIALVEQKIISKISSNKI</sequence>
<dbReference type="HOGENOM" id="CLU_092368_0_0_6"/>